<feature type="region of interest" description="Disordered" evidence="1">
    <location>
        <begin position="83"/>
        <end position="108"/>
    </location>
</feature>
<proteinExistence type="predicted"/>
<organism evidence="3">
    <name type="scientific">Volvox carteri f. nagariensis</name>
    <dbReference type="NCBI Taxonomy" id="3068"/>
    <lineage>
        <taxon>Eukaryota</taxon>
        <taxon>Viridiplantae</taxon>
        <taxon>Chlorophyta</taxon>
        <taxon>core chlorophytes</taxon>
        <taxon>Chlorophyceae</taxon>
        <taxon>CS clade</taxon>
        <taxon>Chlamydomonadales</taxon>
        <taxon>Volvocaceae</taxon>
        <taxon>Volvox</taxon>
    </lineage>
</organism>
<evidence type="ECO:0000313" key="2">
    <source>
        <dbReference type="EMBL" id="EFJ52343.1"/>
    </source>
</evidence>
<dbReference type="EMBL" id="GL378324">
    <property type="protein sequence ID" value="EFJ52343.1"/>
    <property type="molecule type" value="Genomic_DNA"/>
</dbReference>
<dbReference type="KEGG" id="vcn:VOLCADRAFT_86681"/>
<dbReference type="OrthoDB" id="3180714at2759"/>
<accession>D8TJB4</accession>
<dbReference type="AlphaFoldDB" id="D8TJB4"/>
<sequence>MDAQHVEFETAVLVPSQREIDLETITLAVAAFPNKVGNLLMKALGAVAPLTELKHLKRVRKAPDDGTLLEAILCVLIDDGASEPAPASSTPDSTPADGPSGDSTDARRLPIPLQTLYNQYGGIRLRLLPAAAAPPQNRQQWAAWTQLWPITWRIPENGTPVTEEAPVDACMQRYFEHLMRAALQLASGSGVDNAAIIVDPAVQVPVAEAADNSAVHPLQHAVMAAVQAASERDLAQWPAERASVDPYDRNGGGDGGDLSDVMAGRSVAGVEGGTDLQSASSPGQGVLPHGRDRVIYCQPDAVFGALGGCRRLHACCSEIVNLGQGSGKASASLLTFRRSQSLD</sequence>
<dbReference type="STRING" id="3068.D8TJB4"/>
<dbReference type="eggNOG" id="KOG2771">
    <property type="taxonomic scope" value="Eukaryota"/>
</dbReference>
<keyword evidence="3" id="KW-1185">Reference proteome</keyword>
<dbReference type="GeneID" id="9617732"/>
<evidence type="ECO:0000313" key="3">
    <source>
        <dbReference type="Proteomes" id="UP000001058"/>
    </source>
</evidence>
<reference evidence="2 3" key="1">
    <citation type="journal article" date="2010" name="Science">
        <title>Genomic analysis of organismal complexity in the multicellular green alga Volvox carteri.</title>
        <authorList>
            <person name="Prochnik S.E."/>
            <person name="Umen J."/>
            <person name="Nedelcu A.M."/>
            <person name="Hallmann A."/>
            <person name="Miller S.M."/>
            <person name="Nishii I."/>
            <person name="Ferris P."/>
            <person name="Kuo A."/>
            <person name="Mitros T."/>
            <person name="Fritz-Laylin L.K."/>
            <person name="Hellsten U."/>
            <person name="Chapman J."/>
            <person name="Simakov O."/>
            <person name="Rensing S.A."/>
            <person name="Terry A."/>
            <person name="Pangilinan J."/>
            <person name="Kapitonov V."/>
            <person name="Jurka J."/>
            <person name="Salamov A."/>
            <person name="Shapiro H."/>
            <person name="Schmutz J."/>
            <person name="Grimwood J."/>
            <person name="Lindquist E."/>
            <person name="Lucas S."/>
            <person name="Grigoriev I.V."/>
            <person name="Schmitt R."/>
            <person name="Kirk D."/>
            <person name="Rokhsar D.S."/>
        </authorList>
    </citation>
    <scope>NUCLEOTIDE SEQUENCE [LARGE SCALE GENOMIC DNA]</scope>
    <source>
        <strain evidence="3">f. Nagariensis / Eve</strain>
    </source>
</reference>
<feature type="compositionally biased region" description="Low complexity" evidence="1">
    <location>
        <begin position="83"/>
        <end position="97"/>
    </location>
</feature>
<dbReference type="RefSeq" id="XP_002946416.1">
    <property type="nucleotide sequence ID" value="XM_002946370.1"/>
</dbReference>
<evidence type="ECO:0000256" key="1">
    <source>
        <dbReference type="SAM" id="MobiDB-lite"/>
    </source>
</evidence>
<protein>
    <submittedName>
        <fullName evidence="2">Uncharacterized protein</fullName>
    </submittedName>
</protein>
<dbReference type="Proteomes" id="UP000001058">
    <property type="component" value="Unassembled WGS sequence"/>
</dbReference>
<dbReference type="InParanoid" id="D8TJB4"/>
<name>D8TJB4_VOLCA</name>
<gene>
    <name evidence="2" type="ORF">VOLCADRAFT_86681</name>
</gene>